<organism evidence="7 8">
    <name type="scientific">Streptomyces chumphonensis</name>
    <dbReference type="NCBI Taxonomy" id="1214925"/>
    <lineage>
        <taxon>Bacteria</taxon>
        <taxon>Bacillati</taxon>
        <taxon>Actinomycetota</taxon>
        <taxon>Actinomycetes</taxon>
        <taxon>Kitasatosporales</taxon>
        <taxon>Streptomycetaceae</taxon>
        <taxon>Streptomyces</taxon>
    </lineage>
</organism>
<comment type="similarity">
    <text evidence="2">Belongs to the ATP-dependent AMP-binding enzyme family.</text>
</comment>
<dbReference type="InterPro" id="IPR029058">
    <property type="entry name" value="AB_hydrolase_fold"/>
</dbReference>
<dbReference type="InterPro" id="IPR001242">
    <property type="entry name" value="Condensation_dom"/>
</dbReference>
<dbReference type="Gene3D" id="2.30.38.10">
    <property type="entry name" value="Luciferase, Domain 3"/>
    <property type="match status" value="2"/>
</dbReference>
<dbReference type="GO" id="GO:0005829">
    <property type="term" value="C:cytosol"/>
    <property type="evidence" value="ECO:0007669"/>
    <property type="project" value="TreeGrafter"/>
</dbReference>
<dbReference type="FunFam" id="1.10.1200.10:FF:000016">
    <property type="entry name" value="Non-ribosomal peptide synthase"/>
    <property type="match status" value="2"/>
</dbReference>
<dbReference type="CDD" id="cd19540">
    <property type="entry name" value="LCL_NRPS-like"/>
    <property type="match status" value="1"/>
</dbReference>
<dbReference type="EMBL" id="JACXYU010000002">
    <property type="protein sequence ID" value="MBD3931435.1"/>
    <property type="molecule type" value="Genomic_DNA"/>
</dbReference>
<dbReference type="Pfam" id="PF00550">
    <property type="entry name" value="PP-binding"/>
    <property type="match status" value="2"/>
</dbReference>
<dbReference type="CDD" id="cd05930">
    <property type="entry name" value="A_NRPS"/>
    <property type="match status" value="1"/>
</dbReference>
<dbReference type="PANTHER" id="PTHR45527">
    <property type="entry name" value="NONRIBOSOMAL PEPTIDE SYNTHETASE"/>
    <property type="match status" value="1"/>
</dbReference>
<dbReference type="GO" id="GO:0072330">
    <property type="term" value="P:monocarboxylic acid biosynthetic process"/>
    <property type="evidence" value="ECO:0007669"/>
    <property type="project" value="UniProtKB-ARBA"/>
</dbReference>
<dbReference type="InterPro" id="IPR000873">
    <property type="entry name" value="AMP-dep_synth/lig_dom"/>
</dbReference>
<dbReference type="RefSeq" id="WP_191208711.1">
    <property type="nucleotide sequence ID" value="NZ_BAABKL010000016.1"/>
</dbReference>
<dbReference type="Pfam" id="PF00501">
    <property type="entry name" value="AMP-binding"/>
    <property type="match status" value="2"/>
</dbReference>
<comment type="cofactor">
    <cofactor evidence="1">
        <name>pantetheine 4'-phosphate</name>
        <dbReference type="ChEBI" id="CHEBI:47942"/>
    </cofactor>
</comment>
<feature type="domain" description="Carrier" evidence="6">
    <location>
        <begin position="2047"/>
        <end position="2122"/>
    </location>
</feature>
<dbReference type="InterPro" id="IPR025110">
    <property type="entry name" value="AMP-bd_C"/>
</dbReference>
<feature type="region of interest" description="Disordered" evidence="5">
    <location>
        <begin position="1260"/>
        <end position="1282"/>
    </location>
</feature>
<evidence type="ECO:0000256" key="5">
    <source>
        <dbReference type="SAM" id="MobiDB-lite"/>
    </source>
</evidence>
<dbReference type="InterPro" id="IPR020806">
    <property type="entry name" value="PKS_PP-bd"/>
</dbReference>
<evidence type="ECO:0000313" key="7">
    <source>
        <dbReference type="EMBL" id="MBD3931435.1"/>
    </source>
</evidence>
<dbReference type="InterPro" id="IPR009081">
    <property type="entry name" value="PP-bd_ACP"/>
</dbReference>
<dbReference type="InterPro" id="IPR023213">
    <property type="entry name" value="CAT-like_dom_sf"/>
</dbReference>
<comment type="caution">
    <text evidence="7">The sequence shown here is derived from an EMBL/GenBank/DDBJ whole genome shotgun (WGS) entry which is preliminary data.</text>
</comment>
<dbReference type="PROSITE" id="PS00012">
    <property type="entry name" value="PHOSPHOPANTETHEINE"/>
    <property type="match status" value="2"/>
</dbReference>
<accession>A0A927EWT0</accession>
<dbReference type="FunFam" id="3.40.50.980:FF:000001">
    <property type="entry name" value="Non-ribosomal peptide synthetase"/>
    <property type="match status" value="1"/>
</dbReference>
<dbReference type="SUPFAM" id="SSF47336">
    <property type="entry name" value="ACP-like"/>
    <property type="match status" value="2"/>
</dbReference>
<dbReference type="SUPFAM" id="SSF52777">
    <property type="entry name" value="CoA-dependent acyltransferases"/>
    <property type="match status" value="4"/>
</dbReference>
<dbReference type="Gene3D" id="3.40.50.980">
    <property type="match status" value="4"/>
</dbReference>
<dbReference type="Pfam" id="PF00668">
    <property type="entry name" value="Condensation"/>
    <property type="match status" value="2"/>
</dbReference>
<evidence type="ECO:0000259" key="6">
    <source>
        <dbReference type="PROSITE" id="PS50075"/>
    </source>
</evidence>
<dbReference type="SUPFAM" id="SSF56801">
    <property type="entry name" value="Acetyl-CoA synthetase-like"/>
    <property type="match status" value="2"/>
</dbReference>
<dbReference type="SMART" id="SM00823">
    <property type="entry name" value="PKS_PP"/>
    <property type="match status" value="2"/>
</dbReference>
<protein>
    <submittedName>
        <fullName evidence="7">Amino acid adenylation domain-containing protein</fullName>
    </submittedName>
</protein>
<feature type="region of interest" description="Disordered" evidence="5">
    <location>
        <begin position="210"/>
        <end position="234"/>
    </location>
</feature>
<dbReference type="GO" id="GO:0043041">
    <property type="term" value="P:amino acid activation for nonribosomal peptide biosynthetic process"/>
    <property type="evidence" value="ECO:0007669"/>
    <property type="project" value="TreeGrafter"/>
</dbReference>
<dbReference type="GO" id="GO:0003824">
    <property type="term" value="F:catalytic activity"/>
    <property type="evidence" value="ECO:0007669"/>
    <property type="project" value="InterPro"/>
</dbReference>
<dbReference type="Gene3D" id="3.40.50.1820">
    <property type="entry name" value="alpha/beta hydrolase"/>
    <property type="match status" value="1"/>
</dbReference>
<keyword evidence="3" id="KW-0596">Phosphopantetheine</keyword>
<evidence type="ECO:0000256" key="3">
    <source>
        <dbReference type="ARBA" id="ARBA00022450"/>
    </source>
</evidence>
<dbReference type="NCBIfam" id="TIGR01733">
    <property type="entry name" value="AA-adenyl-dom"/>
    <property type="match status" value="2"/>
</dbReference>
<dbReference type="GO" id="GO:0044550">
    <property type="term" value="P:secondary metabolite biosynthetic process"/>
    <property type="evidence" value="ECO:0007669"/>
    <property type="project" value="TreeGrafter"/>
</dbReference>
<proteinExistence type="inferred from homology"/>
<dbReference type="Gene3D" id="3.30.559.30">
    <property type="entry name" value="Nonribosomal peptide synthetase, condensation domain"/>
    <property type="match status" value="2"/>
</dbReference>
<dbReference type="Gene3D" id="3.30.559.10">
    <property type="entry name" value="Chloramphenicol acetyltransferase-like domain"/>
    <property type="match status" value="2"/>
</dbReference>
<dbReference type="FunFam" id="3.40.50.12780:FF:000012">
    <property type="entry name" value="Non-ribosomal peptide synthetase"/>
    <property type="match status" value="1"/>
</dbReference>
<dbReference type="Pfam" id="PF13193">
    <property type="entry name" value="AMP-binding_C"/>
    <property type="match status" value="2"/>
</dbReference>
<dbReference type="FunFam" id="2.30.38.10:FF:000001">
    <property type="entry name" value="Non-ribosomal peptide synthetase PvdI"/>
    <property type="match status" value="2"/>
</dbReference>
<dbReference type="GO" id="GO:0017000">
    <property type="term" value="P:antibiotic biosynthetic process"/>
    <property type="evidence" value="ECO:0007669"/>
    <property type="project" value="UniProtKB-ARBA"/>
</dbReference>
<dbReference type="InterPro" id="IPR045851">
    <property type="entry name" value="AMP-bd_C_sf"/>
</dbReference>
<keyword evidence="8" id="KW-1185">Reference proteome</keyword>
<evidence type="ECO:0000256" key="4">
    <source>
        <dbReference type="ARBA" id="ARBA00022553"/>
    </source>
</evidence>
<dbReference type="InterPro" id="IPR006162">
    <property type="entry name" value="Ppantetheine_attach_site"/>
</dbReference>
<feature type="domain" description="Carrier" evidence="6">
    <location>
        <begin position="970"/>
        <end position="1045"/>
    </location>
</feature>
<dbReference type="PANTHER" id="PTHR45527:SF1">
    <property type="entry name" value="FATTY ACID SYNTHASE"/>
    <property type="match status" value="1"/>
</dbReference>
<dbReference type="Gene3D" id="3.30.300.30">
    <property type="match status" value="2"/>
</dbReference>
<keyword evidence="4" id="KW-0597">Phosphoprotein</keyword>
<dbReference type="GO" id="GO:0008610">
    <property type="term" value="P:lipid biosynthetic process"/>
    <property type="evidence" value="ECO:0007669"/>
    <property type="project" value="UniProtKB-ARBA"/>
</dbReference>
<dbReference type="GO" id="GO:0031177">
    <property type="term" value="F:phosphopantetheine binding"/>
    <property type="evidence" value="ECO:0007669"/>
    <property type="project" value="InterPro"/>
</dbReference>
<dbReference type="InterPro" id="IPR036736">
    <property type="entry name" value="ACP-like_sf"/>
</dbReference>
<gene>
    <name evidence="7" type="ORF">IF129_07640</name>
</gene>
<sequence length="2139" mass="229911">MSERRPEPVGLMPGQRGLWYAHRFDPDSPILNVGEYLDIAGPLDIALFDEALRRTVQEAQALRLRFSEDDGALTAAVDPSLRHTPHHIDLRDREDPGGAALEWMRADLRRPRDPLTDPLARYALFRVDDDRYHWYQGGHHLVSDGFSLFLVAGRVADLYTRLVEGVDDLGSPFEPIQVLLDADAAYRGSAALRADREHWRSVLADRPAGVSLSGRPPRGPARDVRRHLRNLPPGHADRLRTAATALGSRLAGLVVAATALGVSRATGETDVLLGIAVPGRAPGAERRVPGMTANVVPLRVAVDPGRSVGSLVEQCALRVQEAVRHQRYRYEDLLHDAGLRPGESPWSVSVNVMPFDYRISFAGASATARNLSAGPFQDLSVAVWDISHDRSIQFAVDADPELYDEQLHASCASLLHEAMEWVTGASPDTPVGRADLLTGGVRARVPRTRNEPASPVAETTLPPLPAVGAACDPDAPAVVVRDAQLSYGEVAARVNRLARSLISRGAGPGGRVALLLPRSAPTVVAVLAVLKSGAAYLPIDPAHPDDGVTYLLRDTRPVLAVTTAEFAGRLAAAWPEGSLLTLDDPAVAAEAAERSDAEVTDADRLSPLLPTHPAYVLHTSGSTGRPKGVVVEHRAVAAFVRHTVPAYGLVPHDRVLAAASLTFDASVLELLVTLAAGAAVVLADDDERIDTEALQRLLARHRVTVAHLAPTTLRALRPEELPDLRLVTAGGDTLAGDLVHRCAAAGIPLHNAYGPTETTVEVTRKVCLPGQAGEAPPIGRPVPGTRTYVLDRALRLLPVGAVGELYVAGAALARGYLGRPGQTAARFVADPFGPPGARMYRTGDLARWTPEGDLLFVGRADSQVKVRGVRIEPGEVQAALARCDGVGQALVRVCDDDRGERHLAAYVVPPPGATVDPAAVRRQAAEFLPAHLVPAAVVPLESLPVTAEGKVDVRAELPKPSFAPAGGGRSPATPVEERLCAVFADVLGLSHVGVDDSFFALGGHSLAATRLLNRIRAVLGRELGIRAVYEAPTVAELAKSLDGTGRARVEPATPAVRPDRIPLSYAQTRLWFLRQLQGPGATYNHPVALHLTGRLDIAALRAALTDVLDRHEALRTVFPTVDGEPYQQVLPVDSVAPALRARPVAAGELADVLARAAVEPFDLVSDIPLRARLFTTGADEHVLLLVLHHIAGDAWSEQLLLRDLSTAYAARHAGKAPRWEPLPLQYADFTLWQRATLGRRDDPDSPLATQLDRWRNVLDGLPQATPLPTDRPRPGTPSYRGGTVPLYVPEELRQALNKLAHAHGASTFMVLQAALAVLLSRLGAGDDVPVGAPVAGRTDDALEDLVGFFANTLVLRTDLSGDPPFTELLGRVRENCLHAYAHQDVPFELLVDELAPGRSLAWHPLFQVVLALRNTRAGELTLPDVEVRAELVETHTSPFDLAFEFDDRDRADRGAAGLSGTVQYNADLFDHATVERLAGRLLRLLDGVAHDPALPVSRYELWAAGERDRVVRHWNDTRRPVPDASLPDLFEARAAETPQHPAVTAPDGTLSYAELNRRANRLARLLTARGVGPESVVALAVPRSVDLPVALWATLKAGAAYLPLDPRYPAERITFLLDDVRPAVVVSTVATAAGLPPGGPERLLLDEPAVAAALAAQPEGNLSDEERTAPLVRDSPVYVIHTSGSTGTPKGVVMTAGPLVNLVLWHAEWLAAGDTGPRRGAVAQFSAISFDVSAWEIIETLTSGKTLAVPDDAVRRDAAAFVRWLDEHRVEEVCAPNVMVEAICEAALEQRLDLPALRDLSQGGEVLRLTPRVREFVAARPGRRLHNLYGPTETHLVTTFTLPAALERWRSVTAPVGGPIANARMYVLDRRLRPVPPGVTGELYIAGDVLARGYWDRPGLTAQRFVADPFDGAGARMYRTGDLVTWTRDGQLSYVGRTDAQVKVRGFRIEPAEVESVLGRLDDVAQVAVAVREDATGGKRLAAYVVPARGARTDGAALRAHAARVLPDFMVPSAVVLVDALPLTVSGKVHHSRLPAPDFSRSASGREPRTEREKALCGLFAEVLGLDRVGTDDSFFDLGGHSLLATRLAGRVRAVLAVEMEVRTLFEAPTVAGLAERLEKAPRSRRAALHRMPRPDGPR</sequence>
<evidence type="ECO:0000313" key="8">
    <source>
        <dbReference type="Proteomes" id="UP000632289"/>
    </source>
</evidence>
<dbReference type="InterPro" id="IPR010071">
    <property type="entry name" value="AA_adenyl_dom"/>
</dbReference>
<dbReference type="PROSITE" id="PS00455">
    <property type="entry name" value="AMP_BINDING"/>
    <property type="match status" value="2"/>
</dbReference>
<dbReference type="Gene3D" id="1.10.1200.10">
    <property type="entry name" value="ACP-like"/>
    <property type="match status" value="1"/>
</dbReference>
<name>A0A927EWT0_9ACTN</name>
<reference evidence="7" key="1">
    <citation type="submission" date="2020-09" db="EMBL/GenBank/DDBJ databases">
        <title>Secondary metabolite and genome analysis of marine Streptomyces chumphonensis KK1-2T.</title>
        <authorList>
            <person name="Phongsopitanun W."/>
            <person name="Kanchanasin P."/>
            <person name="Pittayakhajonwut P."/>
            <person name="Suwanborirux K."/>
            <person name="Tanasupawat S."/>
        </authorList>
    </citation>
    <scope>NUCLEOTIDE SEQUENCE</scope>
    <source>
        <strain evidence="7">KK1-2</strain>
    </source>
</reference>
<evidence type="ECO:0000256" key="2">
    <source>
        <dbReference type="ARBA" id="ARBA00006432"/>
    </source>
</evidence>
<dbReference type="PROSITE" id="PS50075">
    <property type="entry name" value="CARRIER"/>
    <property type="match status" value="2"/>
</dbReference>
<dbReference type="Proteomes" id="UP000632289">
    <property type="component" value="Unassembled WGS sequence"/>
</dbReference>
<evidence type="ECO:0000256" key="1">
    <source>
        <dbReference type="ARBA" id="ARBA00001957"/>
    </source>
</evidence>
<dbReference type="InterPro" id="IPR020845">
    <property type="entry name" value="AMP-binding_CS"/>
</dbReference>